<evidence type="ECO:0000256" key="1">
    <source>
        <dbReference type="ARBA" id="ARBA00004651"/>
    </source>
</evidence>
<name>A0A6I4IVQ0_9FLAO</name>
<dbReference type="InterPro" id="IPR050297">
    <property type="entry name" value="LipidA_mod_glycosyltrf_83"/>
</dbReference>
<evidence type="ECO:0000256" key="5">
    <source>
        <dbReference type="ARBA" id="ARBA00022692"/>
    </source>
</evidence>
<feature type="transmembrane region" description="Helical" evidence="8">
    <location>
        <begin position="266"/>
        <end position="282"/>
    </location>
</feature>
<feature type="transmembrane region" description="Helical" evidence="8">
    <location>
        <begin position="241"/>
        <end position="259"/>
    </location>
</feature>
<keyword evidence="2" id="KW-1003">Cell membrane</keyword>
<organism evidence="10 11">
    <name type="scientific">Flavobacterium profundi</name>
    <dbReference type="NCBI Taxonomy" id="1774945"/>
    <lineage>
        <taxon>Bacteria</taxon>
        <taxon>Pseudomonadati</taxon>
        <taxon>Bacteroidota</taxon>
        <taxon>Flavobacteriia</taxon>
        <taxon>Flavobacteriales</taxon>
        <taxon>Flavobacteriaceae</taxon>
        <taxon>Flavobacterium</taxon>
    </lineage>
</organism>
<keyword evidence="6 8" id="KW-1133">Transmembrane helix</keyword>
<dbReference type="OrthoDB" id="9813729at2"/>
<evidence type="ECO:0000256" key="7">
    <source>
        <dbReference type="ARBA" id="ARBA00023136"/>
    </source>
</evidence>
<protein>
    <submittedName>
        <fullName evidence="10">Phospholipid carrier-dependent glycosyltransferase</fullName>
    </submittedName>
</protein>
<dbReference type="AlphaFoldDB" id="A0A6I4IVQ0"/>
<keyword evidence="11" id="KW-1185">Reference proteome</keyword>
<gene>
    <name evidence="10" type="ORF">GOQ30_17425</name>
</gene>
<keyword evidence="5 8" id="KW-0812">Transmembrane</keyword>
<feature type="transmembrane region" description="Helical" evidence="8">
    <location>
        <begin position="190"/>
        <end position="210"/>
    </location>
</feature>
<sequence length="496" mass="57170">MKKYWPIILGLSLFKLLIHCLGNQNYGFHRDELLHLSVSKHLDWGYMEFPPFIAVVGKLSHFLFGYSLFGTRLFPTLAGIAILILCCKIAIEIGGKKKAVFLAGLSILIFIAFYRNHMLFQPVAFDQLFWTISFYYFIRFLKTQQNHYLVYTGLALAIGFLNKYTIFILLLSIVLSLILTQGKKILQNKWFYLTGLIALIIVLPNFIWQITHDFPILKHFQKLNEIQLEQLDAFDFVKNQLHAPFTLFLALIGVWTLFFDTSISQYKAVGFTFILVFLLMWGLKSKGYYFYAAYPVVFAFGAYKLEKITANRNVILYSVLGCITVLSFYFIPKSIPILPIKKYIAYEKLEPQENGRYLLTSDYADMFGWEEQVACIASIYNLLSEEEKQKCVLLAENYGEAGALSILGEKYNLPEPVCSHGSFWLWGSGTTSGEIVITLGIEKPVIGKVFREYQLLKIIQHKYAIDEENNIPVYLCKQPKITLKEIWPTLESHVFD</sequence>
<keyword evidence="3" id="KW-0328">Glycosyltransferase</keyword>
<feature type="transmembrane region" description="Helical" evidence="8">
    <location>
        <begin position="153"/>
        <end position="178"/>
    </location>
</feature>
<dbReference type="Proteomes" id="UP000431264">
    <property type="component" value="Unassembled WGS sequence"/>
</dbReference>
<comment type="subcellular location">
    <subcellularLocation>
        <location evidence="1">Cell membrane</location>
        <topology evidence="1">Multi-pass membrane protein</topology>
    </subcellularLocation>
</comment>
<comment type="caution">
    <text evidence="10">The sequence shown here is derived from an EMBL/GenBank/DDBJ whole genome shotgun (WGS) entry which is preliminary data.</text>
</comment>
<evidence type="ECO:0000256" key="6">
    <source>
        <dbReference type="ARBA" id="ARBA00022989"/>
    </source>
</evidence>
<evidence type="ECO:0000259" key="9">
    <source>
        <dbReference type="Pfam" id="PF13231"/>
    </source>
</evidence>
<feature type="domain" description="Glycosyltransferase RgtA/B/C/D-like" evidence="9">
    <location>
        <begin position="50"/>
        <end position="208"/>
    </location>
</feature>
<evidence type="ECO:0000256" key="3">
    <source>
        <dbReference type="ARBA" id="ARBA00022676"/>
    </source>
</evidence>
<evidence type="ECO:0000256" key="8">
    <source>
        <dbReference type="SAM" id="Phobius"/>
    </source>
</evidence>
<dbReference type="PANTHER" id="PTHR33908">
    <property type="entry name" value="MANNOSYLTRANSFERASE YKCB-RELATED"/>
    <property type="match status" value="1"/>
</dbReference>
<accession>A0A6I4IVQ0</accession>
<dbReference type="GO" id="GO:0016763">
    <property type="term" value="F:pentosyltransferase activity"/>
    <property type="evidence" value="ECO:0007669"/>
    <property type="project" value="TreeGrafter"/>
</dbReference>
<dbReference type="PANTHER" id="PTHR33908:SF11">
    <property type="entry name" value="MEMBRANE PROTEIN"/>
    <property type="match status" value="1"/>
</dbReference>
<feature type="transmembrane region" description="Helical" evidence="8">
    <location>
        <begin position="123"/>
        <end position="141"/>
    </location>
</feature>
<reference evidence="11" key="1">
    <citation type="submission" date="2019-05" db="EMBL/GenBank/DDBJ databases">
        <title>Flavobacterium profundi sp. nov., isolated from a deep-sea seamount.</title>
        <authorList>
            <person name="Zhang D.-C."/>
        </authorList>
    </citation>
    <scope>NUCLEOTIDE SEQUENCE [LARGE SCALE GENOMIC DNA]</scope>
    <source>
        <strain evidence="11">TP390</strain>
    </source>
</reference>
<evidence type="ECO:0000313" key="11">
    <source>
        <dbReference type="Proteomes" id="UP000431264"/>
    </source>
</evidence>
<keyword evidence="7 8" id="KW-0472">Membrane</keyword>
<dbReference type="GO" id="GO:0009103">
    <property type="term" value="P:lipopolysaccharide biosynthetic process"/>
    <property type="evidence" value="ECO:0007669"/>
    <property type="project" value="UniProtKB-ARBA"/>
</dbReference>
<keyword evidence="4 10" id="KW-0808">Transferase</keyword>
<dbReference type="Pfam" id="PF13231">
    <property type="entry name" value="PMT_2"/>
    <property type="match status" value="1"/>
</dbReference>
<feature type="transmembrane region" description="Helical" evidence="8">
    <location>
        <begin position="314"/>
        <end position="331"/>
    </location>
</feature>
<dbReference type="EMBL" id="WQLW01000018">
    <property type="protein sequence ID" value="MVO10956.1"/>
    <property type="molecule type" value="Genomic_DNA"/>
</dbReference>
<feature type="transmembrane region" description="Helical" evidence="8">
    <location>
        <begin position="46"/>
        <end position="66"/>
    </location>
</feature>
<evidence type="ECO:0000256" key="4">
    <source>
        <dbReference type="ARBA" id="ARBA00022679"/>
    </source>
</evidence>
<feature type="transmembrane region" description="Helical" evidence="8">
    <location>
        <begin position="288"/>
        <end position="305"/>
    </location>
</feature>
<proteinExistence type="predicted"/>
<feature type="transmembrane region" description="Helical" evidence="8">
    <location>
        <begin position="99"/>
        <end position="116"/>
    </location>
</feature>
<dbReference type="InterPro" id="IPR038731">
    <property type="entry name" value="RgtA/B/C-like"/>
</dbReference>
<evidence type="ECO:0000256" key="2">
    <source>
        <dbReference type="ARBA" id="ARBA00022475"/>
    </source>
</evidence>
<dbReference type="RefSeq" id="WP_140999374.1">
    <property type="nucleotide sequence ID" value="NZ_VDCZ01000018.1"/>
</dbReference>
<evidence type="ECO:0000313" key="10">
    <source>
        <dbReference type="EMBL" id="MVO10956.1"/>
    </source>
</evidence>
<feature type="transmembrane region" description="Helical" evidence="8">
    <location>
        <begin position="73"/>
        <end position="93"/>
    </location>
</feature>
<dbReference type="GO" id="GO:0005886">
    <property type="term" value="C:plasma membrane"/>
    <property type="evidence" value="ECO:0007669"/>
    <property type="project" value="UniProtKB-SubCell"/>
</dbReference>